<dbReference type="SUPFAM" id="SSF46767">
    <property type="entry name" value="Methylated DNA-protein cysteine methyltransferase, C-terminal domain"/>
    <property type="match status" value="1"/>
</dbReference>
<comment type="function">
    <text evidence="8">Involved in the cellular defense against the biological effects of O6-methylguanine (O6-MeG) and O4-methylthymine (O4-MeT) in DNA. Repairs the methylated nucleobase in DNA by stoichiometrically transferring the methyl group to a cysteine residue in the enzyme. This is a suicide reaction: the enzyme is irreversibly inactivated.</text>
</comment>
<gene>
    <name evidence="11" type="ORF">JOC58_003792</name>
</gene>
<keyword evidence="4 8" id="KW-0808">Transferase</keyword>
<dbReference type="Pfam" id="PF01035">
    <property type="entry name" value="DNA_binding_1"/>
    <property type="match status" value="1"/>
</dbReference>
<evidence type="ECO:0000259" key="9">
    <source>
        <dbReference type="Pfam" id="PF01035"/>
    </source>
</evidence>
<protein>
    <recommendedName>
        <fullName evidence="8">Methylated-DNA--protein-cysteine methyltransferase</fullName>
        <ecNumber evidence="8">2.1.1.63</ecNumber>
    </recommendedName>
    <alternativeName>
        <fullName evidence="8">6-O-methylguanine-DNA methyltransferase</fullName>
        <shortName evidence="8">MGMT</shortName>
    </alternativeName>
    <alternativeName>
        <fullName evidence="8">O-6-methylguanine-DNA-alkyltransferase</fullName>
    </alternativeName>
</protein>
<comment type="similarity">
    <text evidence="8">Belongs to the MGMT family.</text>
</comment>
<evidence type="ECO:0000256" key="6">
    <source>
        <dbReference type="ARBA" id="ARBA00023204"/>
    </source>
</evidence>
<name>A0ABU1J2Z2_9BACL</name>
<feature type="domain" description="Methylguanine DNA methyltransferase ribonuclease-like" evidence="10">
    <location>
        <begin position="83"/>
        <end position="162"/>
    </location>
</feature>
<evidence type="ECO:0000256" key="1">
    <source>
        <dbReference type="ARBA" id="ARBA00001286"/>
    </source>
</evidence>
<reference evidence="11 12" key="1">
    <citation type="submission" date="2023-07" db="EMBL/GenBank/DDBJ databases">
        <title>Genomic Encyclopedia of Type Strains, Phase IV (KMG-IV): sequencing the most valuable type-strain genomes for metagenomic binning, comparative biology and taxonomic classification.</title>
        <authorList>
            <person name="Goeker M."/>
        </authorList>
    </citation>
    <scope>NUCLEOTIDE SEQUENCE [LARGE SCALE GENOMIC DNA]</scope>
    <source>
        <strain evidence="11 12">DSM 22170</strain>
    </source>
</reference>
<keyword evidence="6 8" id="KW-0234">DNA repair</keyword>
<comment type="miscellaneous">
    <text evidence="8">This enzyme catalyzes only one turnover and therefore is not strictly catalytic. According to one definition, an enzyme is a biocatalyst that acts repeatedly and over many reaction cycles.</text>
</comment>
<dbReference type="InterPro" id="IPR036217">
    <property type="entry name" value="MethylDNA_cys_MeTrfase_DNAb"/>
</dbReference>
<dbReference type="Gene3D" id="1.10.10.10">
    <property type="entry name" value="Winged helix-like DNA-binding domain superfamily/Winged helix DNA-binding domain"/>
    <property type="match status" value="1"/>
</dbReference>
<dbReference type="Pfam" id="PF02870">
    <property type="entry name" value="Methyltransf_1N"/>
    <property type="match status" value="1"/>
</dbReference>
<dbReference type="NCBIfam" id="TIGR00589">
    <property type="entry name" value="ogt"/>
    <property type="match status" value="1"/>
</dbReference>
<dbReference type="InterPro" id="IPR036631">
    <property type="entry name" value="MGMT_N_sf"/>
</dbReference>
<proteinExistence type="inferred from homology"/>
<organism evidence="11 12">
    <name type="scientific">Paenibacillus hunanensis</name>
    <dbReference type="NCBI Taxonomy" id="539262"/>
    <lineage>
        <taxon>Bacteria</taxon>
        <taxon>Bacillati</taxon>
        <taxon>Bacillota</taxon>
        <taxon>Bacilli</taxon>
        <taxon>Bacillales</taxon>
        <taxon>Paenibacillaceae</taxon>
        <taxon>Paenibacillus</taxon>
    </lineage>
</organism>
<evidence type="ECO:0000256" key="8">
    <source>
        <dbReference type="HAMAP-Rule" id="MF_00772"/>
    </source>
</evidence>
<dbReference type="InterPro" id="IPR001497">
    <property type="entry name" value="MethylDNA_cys_MeTrfase_AS"/>
</dbReference>
<dbReference type="PANTHER" id="PTHR10815:SF5">
    <property type="entry name" value="METHYLATED-DNA--PROTEIN-CYSTEINE METHYLTRANSFERASE"/>
    <property type="match status" value="1"/>
</dbReference>
<dbReference type="Gene3D" id="3.30.160.70">
    <property type="entry name" value="Methylated DNA-protein cysteine methyltransferase domain"/>
    <property type="match status" value="1"/>
</dbReference>
<dbReference type="GO" id="GO:0032259">
    <property type="term" value="P:methylation"/>
    <property type="evidence" value="ECO:0007669"/>
    <property type="project" value="UniProtKB-KW"/>
</dbReference>
<evidence type="ECO:0000256" key="7">
    <source>
        <dbReference type="ARBA" id="ARBA00049348"/>
    </source>
</evidence>
<dbReference type="GO" id="GO:0008168">
    <property type="term" value="F:methyltransferase activity"/>
    <property type="evidence" value="ECO:0007669"/>
    <property type="project" value="UniProtKB-KW"/>
</dbReference>
<accession>A0ABU1J2Z2</accession>
<evidence type="ECO:0000256" key="3">
    <source>
        <dbReference type="ARBA" id="ARBA00022603"/>
    </source>
</evidence>
<evidence type="ECO:0000256" key="5">
    <source>
        <dbReference type="ARBA" id="ARBA00022763"/>
    </source>
</evidence>
<dbReference type="SUPFAM" id="SSF53155">
    <property type="entry name" value="Methylated DNA-protein cysteine methyltransferase domain"/>
    <property type="match status" value="1"/>
</dbReference>
<evidence type="ECO:0000256" key="4">
    <source>
        <dbReference type="ARBA" id="ARBA00022679"/>
    </source>
</evidence>
<dbReference type="Proteomes" id="UP001185028">
    <property type="component" value="Unassembled WGS sequence"/>
</dbReference>
<keyword evidence="12" id="KW-1185">Reference proteome</keyword>
<dbReference type="CDD" id="cd06445">
    <property type="entry name" value="ATase"/>
    <property type="match status" value="1"/>
</dbReference>
<keyword evidence="2 8" id="KW-0963">Cytoplasm</keyword>
<feature type="domain" description="Methylated-DNA-[protein]-cysteine S-methyltransferase DNA binding" evidence="9">
    <location>
        <begin position="167"/>
        <end position="246"/>
    </location>
</feature>
<evidence type="ECO:0000313" key="11">
    <source>
        <dbReference type="EMBL" id="MDR6245876.1"/>
    </source>
</evidence>
<dbReference type="EMBL" id="JAVDQH010000019">
    <property type="protein sequence ID" value="MDR6245876.1"/>
    <property type="molecule type" value="Genomic_DNA"/>
</dbReference>
<comment type="subcellular location">
    <subcellularLocation>
        <location evidence="8">Cytoplasm</location>
    </subcellularLocation>
</comment>
<dbReference type="PANTHER" id="PTHR10815">
    <property type="entry name" value="METHYLATED-DNA--PROTEIN-CYSTEINE METHYLTRANSFERASE"/>
    <property type="match status" value="1"/>
</dbReference>
<comment type="caution">
    <text evidence="11">The sequence shown here is derived from an EMBL/GenBank/DDBJ whole genome shotgun (WGS) entry which is preliminary data.</text>
</comment>
<evidence type="ECO:0000256" key="2">
    <source>
        <dbReference type="ARBA" id="ARBA00022490"/>
    </source>
</evidence>
<keyword evidence="3 8" id="KW-0489">Methyltransferase</keyword>
<evidence type="ECO:0000313" key="12">
    <source>
        <dbReference type="Proteomes" id="UP001185028"/>
    </source>
</evidence>
<feature type="active site" description="Nucleophile; methyl group acceptor" evidence="8">
    <location>
        <position position="218"/>
    </location>
</feature>
<dbReference type="InterPro" id="IPR036388">
    <property type="entry name" value="WH-like_DNA-bd_sf"/>
</dbReference>
<dbReference type="EC" id="2.1.1.63" evidence="8"/>
<comment type="catalytic activity">
    <reaction evidence="1 8">
        <text>a 4-O-methyl-thymidine in DNA + L-cysteinyl-[protein] = a thymidine in DNA + S-methyl-L-cysteinyl-[protein]</text>
        <dbReference type="Rhea" id="RHEA:53428"/>
        <dbReference type="Rhea" id="RHEA-COMP:10131"/>
        <dbReference type="Rhea" id="RHEA-COMP:10132"/>
        <dbReference type="Rhea" id="RHEA-COMP:13555"/>
        <dbReference type="Rhea" id="RHEA-COMP:13556"/>
        <dbReference type="ChEBI" id="CHEBI:29950"/>
        <dbReference type="ChEBI" id="CHEBI:82612"/>
        <dbReference type="ChEBI" id="CHEBI:137386"/>
        <dbReference type="ChEBI" id="CHEBI:137387"/>
        <dbReference type="EC" id="2.1.1.63"/>
    </reaction>
</comment>
<sequence>MSRKSRFSDSVDASRVNREMEVADVSDVERSGASTGVEQGEHIDTAMLVEQHEDVVQVHSDAAPIESHQNALTLTSSPKPEQLYYDELNTPLGTLTLVQSERGLCHIKFRSYEEAAERLTEWANRWYGVHVLEHSSERLADVTMQLKQYFAGERQEFDLPLDMRGTEFQLRVWEALCSVPYGEAVSYKHIAEKIGSPAAVRAVGGANNRNPVSIIVPCHRVIGMNGQLVGYGGGLDNKQYLLGLEGWRGLETEPVLF</sequence>
<dbReference type="HAMAP" id="MF_00772">
    <property type="entry name" value="OGT"/>
    <property type="match status" value="1"/>
</dbReference>
<dbReference type="InterPro" id="IPR023546">
    <property type="entry name" value="MGMT"/>
</dbReference>
<evidence type="ECO:0000259" key="10">
    <source>
        <dbReference type="Pfam" id="PF02870"/>
    </source>
</evidence>
<dbReference type="InterPro" id="IPR014048">
    <property type="entry name" value="MethylDNA_cys_MeTrfase_DNA-bd"/>
</dbReference>
<keyword evidence="5 8" id="KW-0227">DNA damage</keyword>
<dbReference type="PROSITE" id="PS00374">
    <property type="entry name" value="MGMT"/>
    <property type="match status" value="1"/>
</dbReference>
<dbReference type="InterPro" id="IPR008332">
    <property type="entry name" value="MethylG_MeTrfase_N"/>
</dbReference>
<comment type="catalytic activity">
    <reaction evidence="7 8">
        <text>a 6-O-methyl-2'-deoxyguanosine in DNA + L-cysteinyl-[protein] = S-methyl-L-cysteinyl-[protein] + a 2'-deoxyguanosine in DNA</text>
        <dbReference type="Rhea" id="RHEA:24000"/>
        <dbReference type="Rhea" id="RHEA-COMP:10131"/>
        <dbReference type="Rhea" id="RHEA-COMP:10132"/>
        <dbReference type="Rhea" id="RHEA-COMP:11367"/>
        <dbReference type="Rhea" id="RHEA-COMP:11368"/>
        <dbReference type="ChEBI" id="CHEBI:29950"/>
        <dbReference type="ChEBI" id="CHEBI:82612"/>
        <dbReference type="ChEBI" id="CHEBI:85445"/>
        <dbReference type="ChEBI" id="CHEBI:85448"/>
        <dbReference type="EC" id="2.1.1.63"/>
    </reaction>
</comment>